<organism evidence="12">
    <name type="scientific">Hirudo sp. CM-2015</name>
    <dbReference type="NCBI Taxonomy" id="1702272"/>
    <lineage>
        <taxon>Eukaryota</taxon>
        <taxon>Metazoa</taxon>
        <taxon>Spiralia</taxon>
        <taxon>Lophotrochozoa</taxon>
        <taxon>Annelida</taxon>
        <taxon>Clitellata</taxon>
        <taxon>Hirudinea</taxon>
        <taxon>Hirudinida</taxon>
        <taxon>Hirudiniformes</taxon>
        <taxon>Hirudinidae</taxon>
        <taxon>Hirudo</taxon>
    </lineage>
</organism>
<feature type="signal peptide" evidence="11">
    <location>
        <begin position="1"/>
        <end position="20"/>
    </location>
</feature>
<dbReference type="SUPFAM" id="SSF57262">
    <property type="entry name" value="Leech antihemostatic proteins"/>
    <property type="match status" value="1"/>
</dbReference>
<evidence type="ECO:0000256" key="11">
    <source>
        <dbReference type="SAM" id="SignalP"/>
    </source>
</evidence>
<dbReference type="EMBL" id="KR066946">
    <property type="protein sequence ID" value="ALA22966.1"/>
    <property type="molecule type" value="mRNA"/>
</dbReference>
<keyword evidence="4" id="KW-0964">Secreted</keyword>
<keyword evidence="7 9" id="KW-0722">Serine protease inhibitor</keyword>
<dbReference type="InterPro" id="IPR011061">
    <property type="entry name" value="Hirudin/antistatin"/>
</dbReference>
<dbReference type="Gene3D" id="2.70.10.10">
    <property type="entry name" value="Thrombin Inhibitor (Hirudin), subunit I"/>
    <property type="match status" value="1"/>
</dbReference>
<evidence type="ECO:0000256" key="6">
    <source>
        <dbReference type="ARBA" id="ARBA00022690"/>
    </source>
</evidence>
<keyword evidence="8" id="KW-1015">Disulfide bond</keyword>
<dbReference type="SMR" id="A0A0K2DRH4"/>
<dbReference type="PRINTS" id="PR00777">
    <property type="entry name" value="HIRUDIN"/>
</dbReference>
<sequence>MFSLKLFVVFLAVCICMSQAITYTDCTESGQNLCLCEGSNVCGKGNKCILGSNGKDNQCVTGEGTPKPQSHNQGDFEPIPEDAYDEK</sequence>
<evidence type="ECO:0000313" key="12">
    <source>
        <dbReference type="EMBL" id="ALA22966.1"/>
    </source>
</evidence>
<feature type="disulfide bond" evidence="8">
    <location>
        <begin position="42"/>
        <end position="59"/>
    </location>
</feature>
<dbReference type="PIRSF" id="PIRSF001640">
    <property type="entry name" value="Hirudin"/>
    <property type="match status" value="1"/>
</dbReference>
<keyword evidence="11" id="KW-0732">Signal</keyword>
<comment type="similarity">
    <text evidence="3 9">Belongs to the protease inhibitor I14 (hirudin) family.</text>
</comment>
<keyword evidence="5" id="KW-0765">Sulfation</keyword>
<proteinExistence type="evidence at transcript level"/>
<comment type="subcellular location">
    <subcellularLocation>
        <location evidence="2 9">Secreted</location>
    </subcellularLocation>
</comment>
<dbReference type="InterPro" id="IPR000429">
    <property type="entry name" value="Prot_inh_hirudin"/>
</dbReference>
<feature type="chain" id="PRO_5005474980" evidence="11">
    <location>
        <begin position="21"/>
        <end position="87"/>
    </location>
</feature>
<evidence type="ECO:0000256" key="10">
    <source>
        <dbReference type="SAM" id="MobiDB-lite"/>
    </source>
</evidence>
<evidence type="ECO:0000256" key="7">
    <source>
        <dbReference type="ARBA" id="ARBA00022900"/>
    </source>
</evidence>
<name>A0A0K2DRH4_9ANNE</name>
<evidence type="ECO:0000256" key="3">
    <source>
        <dbReference type="ARBA" id="ARBA00007344"/>
    </source>
</evidence>
<reference evidence="12" key="1">
    <citation type="journal article" date="2015" name="Mol. Genet. Genomics">
        <title>More than just one: multiplicity of hirudins and hirudin-like Factors in the Medicinal Leech, Hirudo medicinalis.</title>
        <authorList>
            <person name="Mueller C."/>
            <person name="Mescke K."/>
            <person name="Liebig S."/>
            <person name="Mahfoud H."/>
            <person name="Lemke S."/>
            <person name="Hildebrandt J.P."/>
        </authorList>
    </citation>
    <scope>NUCLEOTIDE SEQUENCE</scope>
</reference>
<accession>A0A0K2DRH4</accession>
<evidence type="ECO:0000256" key="5">
    <source>
        <dbReference type="ARBA" id="ARBA00022641"/>
    </source>
</evidence>
<evidence type="ECO:0000256" key="8">
    <source>
        <dbReference type="PIRSR" id="PIRSR001640-50"/>
    </source>
</evidence>
<feature type="disulfide bond" evidence="8">
    <location>
        <begin position="26"/>
        <end position="34"/>
    </location>
</feature>
<dbReference type="Pfam" id="PF00713">
    <property type="entry name" value="Hirudin"/>
    <property type="match status" value="1"/>
</dbReference>
<keyword evidence="6 9" id="KW-0646">Protease inhibitor</keyword>
<dbReference type="AlphaFoldDB" id="A0A0K2DRH4"/>
<feature type="compositionally biased region" description="Acidic residues" evidence="10">
    <location>
        <begin position="78"/>
        <end position="87"/>
    </location>
</feature>
<feature type="disulfide bond" evidence="8">
    <location>
        <begin position="36"/>
        <end position="48"/>
    </location>
</feature>
<evidence type="ECO:0000256" key="9">
    <source>
        <dbReference type="RuleBase" id="RU003463"/>
    </source>
</evidence>
<evidence type="ECO:0000256" key="1">
    <source>
        <dbReference type="ARBA" id="ARBA00002336"/>
    </source>
</evidence>
<evidence type="ECO:0000256" key="4">
    <source>
        <dbReference type="ARBA" id="ARBA00022525"/>
    </source>
</evidence>
<comment type="function">
    <text evidence="1 9">Hirudin is a potent thrombin-specific protease inhibitor. It forms a stable non-covalent complex with alpha-thrombin, thereby abolishing its ability to cleave fibrinogen.</text>
</comment>
<evidence type="ECO:0000256" key="2">
    <source>
        <dbReference type="ARBA" id="ARBA00004613"/>
    </source>
</evidence>
<protein>
    <submittedName>
        <fullName evidence="12">Hirudin variant HV3(PA)</fullName>
    </submittedName>
</protein>
<feature type="region of interest" description="Disordered" evidence="10">
    <location>
        <begin position="60"/>
        <end position="87"/>
    </location>
</feature>
<dbReference type="InterPro" id="IPR024793">
    <property type="entry name" value="Hirudin"/>
</dbReference>
<dbReference type="GO" id="GO:0005576">
    <property type="term" value="C:extracellular region"/>
    <property type="evidence" value="ECO:0007669"/>
    <property type="project" value="UniProtKB-SubCell"/>
</dbReference>
<dbReference type="GO" id="GO:0004867">
    <property type="term" value="F:serine-type endopeptidase inhibitor activity"/>
    <property type="evidence" value="ECO:0007669"/>
    <property type="project" value="UniProtKB-KW"/>
</dbReference>